<dbReference type="PRINTS" id="PR00109">
    <property type="entry name" value="TYRKINASE"/>
</dbReference>
<keyword evidence="5" id="KW-1185">Reference proteome</keyword>
<dbReference type="PROSITE" id="PS50004">
    <property type="entry name" value="C2"/>
    <property type="match status" value="1"/>
</dbReference>
<evidence type="ECO:0000313" key="4">
    <source>
        <dbReference type="EMBL" id="OQS01970.1"/>
    </source>
</evidence>
<dbReference type="InterPro" id="IPR035892">
    <property type="entry name" value="C2_domain_sf"/>
</dbReference>
<evidence type="ECO:0000259" key="3">
    <source>
        <dbReference type="PROSITE" id="PS50011"/>
    </source>
</evidence>
<organism evidence="4 5">
    <name type="scientific">Thraustotheca clavata</name>
    <dbReference type="NCBI Taxonomy" id="74557"/>
    <lineage>
        <taxon>Eukaryota</taxon>
        <taxon>Sar</taxon>
        <taxon>Stramenopiles</taxon>
        <taxon>Oomycota</taxon>
        <taxon>Saprolegniomycetes</taxon>
        <taxon>Saprolegniales</taxon>
        <taxon>Achlyaceae</taxon>
        <taxon>Thraustotheca</taxon>
    </lineage>
</organism>
<dbReference type="SMART" id="SM00220">
    <property type="entry name" value="S_TKc"/>
    <property type="match status" value="1"/>
</dbReference>
<protein>
    <submittedName>
        <fullName evidence="4">Kinase</fullName>
    </submittedName>
</protein>
<dbReference type="InterPro" id="IPR000719">
    <property type="entry name" value="Prot_kinase_dom"/>
</dbReference>
<evidence type="ECO:0000313" key="5">
    <source>
        <dbReference type="Proteomes" id="UP000243217"/>
    </source>
</evidence>
<dbReference type="SUPFAM" id="SSF49562">
    <property type="entry name" value="C2 domain (Calcium/lipid-binding domain, CaLB)"/>
    <property type="match status" value="1"/>
</dbReference>
<accession>A0A1V9ZW04</accession>
<dbReference type="Pfam" id="PF07714">
    <property type="entry name" value="PK_Tyr_Ser-Thr"/>
    <property type="match status" value="1"/>
</dbReference>
<dbReference type="InterPro" id="IPR000008">
    <property type="entry name" value="C2_dom"/>
</dbReference>
<feature type="compositionally biased region" description="Polar residues" evidence="1">
    <location>
        <begin position="143"/>
        <end position="163"/>
    </location>
</feature>
<dbReference type="Proteomes" id="UP000243217">
    <property type="component" value="Unassembled WGS sequence"/>
</dbReference>
<dbReference type="GO" id="GO:0005524">
    <property type="term" value="F:ATP binding"/>
    <property type="evidence" value="ECO:0007669"/>
    <property type="project" value="InterPro"/>
</dbReference>
<proteinExistence type="predicted"/>
<dbReference type="AlphaFoldDB" id="A0A1V9ZW04"/>
<dbReference type="PANTHER" id="PTHR44329">
    <property type="entry name" value="SERINE/THREONINE-PROTEIN KINASE TNNI3K-RELATED"/>
    <property type="match status" value="1"/>
</dbReference>
<name>A0A1V9ZW04_9STRA</name>
<feature type="domain" description="Protein kinase" evidence="3">
    <location>
        <begin position="203"/>
        <end position="468"/>
    </location>
</feature>
<gene>
    <name evidence="4" type="ORF">THRCLA_05612</name>
</gene>
<dbReference type="STRING" id="74557.A0A1V9ZW04"/>
<dbReference type="SUPFAM" id="SSF56112">
    <property type="entry name" value="Protein kinase-like (PK-like)"/>
    <property type="match status" value="1"/>
</dbReference>
<keyword evidence="4" id="KW-0808">Transferase</keyword>
<evidence type="ECO:0000256" key="1">
    <source>
        <dbReference type="SAM" id="MobiDB-lite"/>
    </source>
</evidence>
<sequence>MDLIIKVPQARELKSLKALRKVSNPYVFIRGGLHTKKSEVHNKGMSAPEWTVEANFKNVNADKFPTILFEVYDEGKWGFGDMFIGKTALLIPIDSTFFEGWLPIHNNDTMTGLIYVRCDRLVKDVAEIPSIQENDVKIRKANHSSGESPFSTTEASAGVNPTSSQSDLRGFLLSNNGSHGDGFVLARQVSKSIEIPVIEPHELKILEILGKGAQGNVDLCIYKNQQVAVKSFFNVNASTAQSNFEKEVDIMFRLNSVFTVRLFGVSQVISNEPKIVMEYMDKGNLREFLVKIKRQVTIDITRHDVKSVLFIALAIADGLCYLHKLRIVHRDLKPLNVLMNSKNEVKLADFGISREDAYGNQNDMTMDVGTSLWMAPEVCKDNNYSVEADVYSFGVILTELETLERPYHNVRGSIFSIQSKVIKGNLRPKLSDQCPDWYRKLATDCMAADPIDRPTAAQVAKILRHQIALENEE</sequence>
<dbReference type="EMBL" id="JNBS01001314">
    <property type="protein sequence ID" value="OQS01970.1"/>
    <property type="molecule type" value="Genomic_DNA"/>
</dbReference>
<dbReference type="PROSITE" id="PS50011">
    <property type="entry name" value="PROTEIN_KINASE_DOM"/>
    <property type="match status" value="1"/>
</dbReference>
<evidence type="ECO:0000259" key="2">
    <source>
        <dbReference type="PROSITE" id="PS50004"/>
    </source>
</evidence>
<dbReference type="Gene3D" id="2.60.40.150">
    <property type="entry name" value="C2 domain"/>
    <property type="match status" value="1"/>
</dbReference>
<feature type="region of interest" description="Disordered" evidence="1">
    <location>
        <begin position="142"/>
        <end position="163"/>
    </location>
</feature>
<comment type="caution">
    <text evidence="4">The sequence shown here is derived from an EMBL/GenBank/DDBJ whole genome shotgun (WGS) entry which is preliminary data.</text>
</comment>
<dbReference type="Gene3D" id="1.10.510.10">
    <property type="entry name" value="Transferase(Phosphotransferase) domain 1"/>
    <property type="match status" value="1"/>
</dbReference>
<dbReference type="GO" id="GO:0004674">
    <property type="term" value="F:protein serine/threonine kinase activity"/>
    <property type="evidence" value="ECO:0007669"/>
    <property type="project" value="TreeGrafter"/>
</dbReference>
<dbReference type="InterPro" id="IPR001245">
    <property type="entry name" value="Ser-Thr/Tyr_kinase_cat_dom"/>
</dbReference>
<keyword evidence="4" id="KW-0418">Kinase</keyword>
<dbReference type="OrthoDB" id="10261027at2759"/>
<dbReference type="InterPro" id="IPR008271">
    <property type="entry name" value="Ser/Thr_kinase_AS"/>
</dbReference>
<reference evidence="4 5" key="1">
    <citation type="journal article" date="2014" name="Genome Biol. Evol.">
        <title>The secreted proteins of Achlya hypogyna and Thraustotheca clavata identify the ancestral oomycete secretome and reveal gene acquisitions by horizontal gene transfer.</title>
        <authorList>
            <person name="Misner I."/>
            <person name="Blouin N."/>
            <person name="Leonard G."/>
            <person name="Richards T.A."/>
            <person name="Lane C.E."/>
        </authorList>
    </citation>
    <scope>NUCLEOTIDE SEQUENCE [LARGE SCALE GENOMIC DNA]</scope>
    <source>
        <strain evidence="4 5">ATCC 34112</strain>
    </source>
</reference>
<dbReference type="InterPro" id="IPR051681">
    <property type="entry name" value="Ser/Thr_Kinases-Pseudokinases"/>
</dbReference>
<dbReference type="PROSITE" id="PS00108">
    <property type="entry name" value="PROTEIN_KINASE_ST"/>
    <property type="match status" value="1"/>
</dbReference>
<feature type="domain" description="C2" evidence="2">
    <location>
        <begin position="1"/>
        <end position="106"/>
    </location>
</feature>
<dbReference type="PANTHER" id="PTHR44329:SF214">
    <property type="entry name" value="PROTEIN KINASE DOMAIN-CONTAINING PROTEIN"/>
    <property type="match status" value="1"/>
</dbReference>
<dbReference type="InterPro" id="IPR011009">
    <property type="entry name" value="Kinase-like_dom_sf"/>
</dbReference>